<comment type="caution">
    <text evidence="1">The sequence shown here is derived from an EMBL/GenBank/DDBJ whole genome shotgun (WGS) entry which is preliminary data.</text>
</comment>
<sequence>MARYRIGFDGSVKHKTEGHKKRDLSRVFQKHCFVMLKA</sequence>
<dbReference type="PATRIC" id="fig|1208321.3.peg.1854"/>
<organism evidence="1 2">
    <name type="scientific">Marinomonas profundimaris</name>
    <dbReference type="NCBI Taxonomy" id="1208321"/>
    <lineage>
        <taxon>Bacteria</taxon>
        <taxon>Pseudomonadati</taxon>
        <taxon>Pseudomonadota</taxon>
        <taxon>Gammaproteobacteria</taxon>
        <taxon>Oceanospirillales</taxon>
        <taxon>Oceanospirillaceae</taxon>
        <taxon>Marinomonas</taxon>
    </lineage>
</organism>
<accession>W1RTT8</accession>
<keyword evidence="2" id="KW-1185">Reference proteome</keyword>
<name>W1RTT8_9GAMM</name>
<dbReference type="AlphaFoldDB" id="W1RTT8"/>
<protein>
    <submittedName>
        <fullName evidence="1">Uncharacterized protein</fullName>
    </submittedName>
</protein>
<dbReference type="Proteomes" id="UP000018857">
    <property type="component" value="Unassembled WGS sequence"/>
</dbReference>
<gene>
    <name evidence="1" type="ORF">D104_09320</name>
</gene>
<evidence type="ECO:0000313" key="1">
    <source>
        <dbReference type="EMBL" id="ETI60417.1"/>
    </source>
</evidence>
<proteinExistence type="predicted"/>
<reference evidence="1 2" key="1">
    <citation type="journal article" date="2014" name="Genome Announc.">
        <title>Draft Genome Sequence of Marinomonas sp. Strain D104, a Polycyclic Aromatic Hydrocarbon-Degrading Bacterium from the Deep-Sea Sediment of the Arctic Ocean.</title>
        <authorList>
            <person name="Dong C."/>
            <person name="Bai X."/>
            <person name="Lai Q."/>
            <person name="Xie Y."/>
            <person name="Chen X."/>
            <person name="Shao Z."/>
        </authorList>
    </citation>
    <scope>NUCLEOTIDE SEQUENCE [LARGE SCALE GENOMIC DNA]</scope>
    <source>
        <strain evidence="1 2">D104</strain>
    </source>
</reference>
<dbReference type="EMBL" id="AYOZ01000014">
    <property type="protein sequence ID" value="ETI60417.1"/>
    <property type="molecule type" value="Genomic_DNA"/>
</dbReference>
<evidence type="ECO:0000313" key="2">
    <source>
        <dbReference type="Proteomes" id="UP000018857"/>
    </source>
</evidence>